<dbReference type="Gene3D" id="1.10.10.10">
    <property type="entry name" value="Winged helix-like DNA-binding domain superfamily/Winged helix DNA-binding domain"/>
    <property type="match status" value="1"/>
</dbReference>
<evidence type="ECO:0000256" key="1">
    <source>
        <dbReference type="ARBA" id="ARBA00023015"/>
    </source>
</evidence>
<evidence type="ECO:0000256" key="2">
    <source>
        <dbReference type="ARBA" id="ARBA00023125"/>
    </source>
</evidence>
<dbReference type="InterPro" id="IPR002577">
    <property type="entry name" value="HTH_HxlR"/>
</dbReference>
<keyword evidence="2" id="KW-0238">DNA-binding</keyword>
<comment type="caution">
    <text evidence="5">The sequence shown here is derived from an EMBL/GenBank/DDBJ whole genome shotgun (WGS) entry which is preliminary data.</text>
</comment>
<organism evidence="5 6">
    <name type="scientific">Actinocorallia aurantiaca</name>
    <dbReference type="NCBI Taxonomy" id="46204"/>
    <lineage>
        <taxon>Bacteria</taxon>
        <taxon>Bacillati</taxon>
        <taxon>Actinomycetota</taxon>
        <taxon>Actinomycetes</taxon>
        <taxon>Streptosporangiales</taxon>
        <taxon>Thermomonosporaceae</taxon>
        <taxon>Actinocorallia</taxon>
    </lineage>
</organism>
<dbReference type="InterPro" id="IPR036390">
    <property type="entry name" value="WH_DNA-bd_sf"/>
</dbReference>
<dbReference type="InterPro" id="IPR036388">
    <property type="entry name" value="WH-like_DNA-bd_sf"/>
</dbReference>
<gene>
    <name evidence="5" type="ORF">GCM10010439_38460</name>
</gene>
<dbReference type="Pfam" id="PF01638">
    <property type="entry name" value="HxlR"/>
    <property type="match status" value="1"/>
</dbReference>
<keyword evidence="1" id="KW-0805">Transcription regulation</keyword>
<dbReference type="PROSITE" id="PS51118">
    <property type="entry name" value="HTH_HXLR"/>
    <property type="match status" value="1"/>
</dbReference>
<name>A0ABN3UBT1_9ACTN</name>
<dbReference type="EMBL" id="BAAATZ010000014">
    <property type="protein sequence ID" value="GAA2729001.1"/>
    <property type="molecule type" value="Genomic_DNA"/>
</dbReference>
<accession>A0ABN3UBT1</accession>
<dbReference type="PANTHER" id="PTHR33204:SF39">
    <property type="entry name" value="TRANSCRIPTIONAL REGULATORY PROTEIN"/>
    <property type="match status" value="1"/>
</dbReference>
<keyword evidence="6" id="KW-1185">Reference proteome</keyword>
<evidence type="ECO:0000313" key="5">
    <source>
        <dbReference type="EMBL" id="GAA2729001.1"/>
    </source>
</evidence>
<feature type="domain" description="HTH hxlR-type" evidence="4">
    <location>
        <begin position="28"/>
        <end position="127"/>
    </location>
</feature>
<evidence type="ECO:0000313" key="6">
    <source>
        <dbReference type="Proteomes" id="UP001501842"/>
    </source>
</evidence>
<reference evidence="5 6" key="1">
    <citation type="journal article" date="2019" name="Int. J. Syst. Evol. Microbiol.">
        <title>The Global Catalogue of Microorganisms (GCM) 10K type strain sequencing project: providing services to taxonomists for standard genome sequencing and annotation.</title>
        <authorList>
            <consortium name="The Broad Institute Genomics Platform"/>
            <consortium name="The Broad Institute Genome Sequencing Center for Infectious Disease"/>
            <person name="Wu L."/>
            <person name="Ma J."/>
        </authorList>
    </citation>
    <scope>NUCLEOTIDE SEQUENCE [LARGE SCALE GENOMIC DNA]</scope>
    <source>
        <strain evidence="5 6">JCM 8201</strain>
    </source>
</reference>
<dbReference type="PANTHER" id="PTHR33204">
    <property type="entry name" value="TRANSCRIPTIONAL REGULATOR, MARR FAMILY"/>
    <property type="match status" value="1"/>
</dbReference>
<sequence length="142" mass="15667">MFSTNIDVPTALRTELALPVTGAEHASCPVTEVLRRRVGDKWSVLVVVLLGSGPRRYGELDRAIQDISQRMLTRTLRGLERDGLVSRTTFPTVPITVEYELTALGRTLLGPLSVLADWAVQHSAEIDRARAEFDSQNSGRPL</sequence>
<dbReference type="Proteomes" id="UP001501842">
    <property type="component" value="Unassembled WGS sequence"/>
</dbReference>
<dbReference type="RefSeq" id="WP_344451882.1">
    <property type="nucleotide sequence ID" value="NZ_BAAATZ010000014.1"/>
</dbReference>
<keyword evidence="3" id="KW-0804">Transcription</keyword>
<protein>
    <submittedName>
        <fullName evidence="5">Helix-turn-helix domain-containing protein</fullName>
    </submittedName>
</protein>
<dbReference type="SUPFAM" id="SSF46785">
    <property type="entry name" value="Winged helix' DNA-binding domain"/>
    <property type="match status" value="1"/>
</dbReference>
<proteinExistence type="predicted"/>
<evidence type="ECO:0000259" key="4">
    <source>
        <dbReference type="PROSITE" id="PS51118"/>
    </source>
</evidence>
<evidence type="ECO:0000256" key="3">
    <source>
        <dbReference type="ARBA" id="ARBA00023163"/>
    </source>
</evidence>